<dbReference type="GO" id="GO:0016705">
    <property type="term" value="F:oxidoreductase activity, acting on paired donors, with incorporation or reduction of molecular oxygen"/>
    <property type="evidence" value="ECO:0007669"/>
    <property type="project" value="InterPro"/>
</dbReference>
<organism evidence="14">
    <name type="scientific">Photinus pyralis</name>
    <name type="common">Common eastern firefly</name>
    <name type="synonym">Lampyris pyralis</name>
    <dbReference type="NCBI Taxonomy" id="7054"/>
    <lineage>
        <taxon>Eukaryota</taxon>
        <taxon>Metazoa</taxon>
        <taxon>Ecdysozoa</taxon>
        <taxon>Arthropoda</taxon>
        <taxon>Hexapoda</taxon>
        <taxon>Insecta</taxon>
        <taxon>Pterygota</taxon>
        <taxon>Neoptera</taxon>
        <taxon>Endopterygota</taxon>
        <taxon>Coleoptera</taxon>
        <taxon>Polyphaga</taxon>
        <taxon>Elateriformia</taxon>
        <taxon>Elateroidea</taxon>
        <taxon>Lampyridae</taxon>
        <taxon>Lampyrinae</taxon>
        <taxon>Photinus</taxon>
    </lineage>
</organism>
<dbReference type="FunFam" id="1.10.630.10:FF:000182">
    <property type="entry name" value="Cytochrome P450 3A4"/>
    <property type="match status" value="1"/>
</dbReference>
<evidence type="ECO:0000256" key="4">
    <source>
        <dbReference type="ARBA" id="ARBA00010617"/>
    </source>
</evidence>
<evidence type="ECO:0000256" key="5">
    <source>
        <dbReference type="ARBA" id="ARBA00022617"/>
    </source>
</evidence>
<dbReference type="GO" id="GO:0020037">
    <property type="term" value="F:heme binding"/>
    <property type="evidence" value="ECO:0007669"/>
    <property type="project" value="InterPro"/>
</dbReference>
<dbReference type="CDD" id="cd20628">
    <property type="entry name" value="CYP4"/>
    <property type="match status" value="1"/>
</dbReference>
<evidence type="ECO:0000256" key="6">
    <source>
        <dbReference type="ARBA" id="ARBA00022723"/>
    </source>
</evidence>
<dbReference type="Pfam" id="PF00067">
    <property type="entry name" value="p450"/>
    <property type="match status" value="1"/>
</dbReference>
<evidence type="ECO:0000256" key="10">
    <source>
        <dbReference type="ARBA" id="ARBA00023004"/>
    </source>
</evidence>
<feature type="binding site" description="axial binding residue" evidence="12">
    <location>
        <position position="445"/>
    </location>
    <ligand>
        <name>heme</name>
        <dbReference type="ChEBI" id="CHEBI:30413"/>
    </ligand>
    <ligandPart>
        <name>Fe</name>
        <dbReference type="ChEBI" id="CHEBI:18248"/>
    </ligandPart>
</feature>
<dbReference type="AlphaFoldDB" id="A0A1Y1L9H3"/>
<dbReference type="PANTHER" id="PTHR24291:SF187">
    <property type="entry name" value="CYTOCHROME P450 4AE1-RELATED"/>
    <property type="match status" value="1"/>
</dbReference>
<evidence type="ECO:0008006" key="15">
    <source>
        <dbReference type="Google" id="ProtNLM"/>
    </source>
</evidence>
<dbReference type="InterPro" id="IPR036396">
    <property type="entry name" value="Cyt_P450_sf"/>
</dbReference>
<evidence type="ECO:0000256" key="11">
    <source>
        <dbReference type="ARBA" id="ARBA00023033"/>
    </source>
</evidence>
<protein>
    <recommendedName>
        <fullName evidence="15">Cytochrome P450</fullName>
    </recommendedName>
</protein>
<comment type="similarity">
    <text evidence="4 13">Belongs to the cytochrome P450 family.</text>
</comment>
<dbReference type="EMBL" id="GEZM01062783">
    <property type="protein sequence ID" value="JAV69481.1"/>
    <property type="molecule type" value="Transcribed_RNA"/>
</dbReference>
<evidence type="ECO:0000256" key="13">
    <source>
        <dbReference type="RuleBase" id="RU000461"/>
    </source>
</evidence>
<dbReference type="PRINTS" id="PR00463">
    <property type="entry name" value="EP450I"/>
</dbReference>
<dbReference type="SUPFAM" id="SSF48264">
    <property type="entry name" value="Cytochrome P450"/>
    <property type="match status" value="1"/>
</dbReference>
<dbReference type="InterPro" id="IPR017972">
    <property type="entry name" value="Cyt_P450_CS"/>
</dbReference>
<evidence type="ECO:0000256" key="3">
    <source>
        <dbReference type="ARBA" id="ARBA00004406"/>
    </source>
</evidence>
<keyword evidence="11 13" id="KW-0503">Monooxygenase</keyword>
<keyword evidence="8" id="KW-0492">Microsome</keyword>
<reference evidence="14" key="1">
    <citation type="journal article" date="2016" name="Sci. Rep.">
        <title>Molecular characterization of firefly nuptial gifts: a multi-omics approach sheds light on postcopulatory sexual selection.</title>
        <authorList>
            <person name="Al-Wathiqui N."/>
            <person name="Fallon T.R."/>
            <person name="South A."/>
            <person name="Weng J.K."/>
            <person name="Lewis S.M."/>
        </authorList>
    </citation>
    <scope>NUCLEOTIDE SEQUENCE</scope>
</reference>
<keyword evidence="9 13" id="KW-0560">Oxidoreductase</keyword>
<comment type="subcellular location">
    <subcellularLocation>
        <location evidence="3">Endoplasmic reticulum membrane</location>
        <topology evidence="3">Peripheral membrane protein</topology>
    </subcellularLocation>
    <subcellularLocation>
        <location evidence="2">Microsome membrane</location>
        <topology evidence="2">Peripheral membrane protein</topology>
    </subcellularLocation>
</comment>
<proteinExistence type="inferred from homology"/>
<dbReference type="PROSITE" id="PS00086">
    <property type="entry name" value="CYTOCHROME_P450"/>
    <property type="match status" value="1"/>
</dbReference>
<dbReference type="InterPro" id="IPR001128">
    <property type="entry name" value="Cyt_P450"/>
</dbReference>
<keyword evidence="10 12" id="KW-0408">Iron</keyword>
<dbReference type="GO" id="GO:0005506">
    <property type="term" value="F:iron ion binding"/>
    <property type="evidence" value="ECO:0007669"/>
    <property type="project" value="InterPro"/>
</dbReference>
<dbReference type="InterPro" id="IPR050196">
    <property type="entry name" value="Cytochrome_P450_Monoox"/>
</dbReference>
<name>A0A1Y1L9H3_PHOPY</name>
<evidence type="ECO:0000256" key="7">
    <source>
        <dbReference type="ARBA" id="ARBA00022824"/>
    </source>
</evidence>
<keyword evidence="5 12" id="KW-0349">Heme</keyword>
<dbReference type="GO" id="GO:0004497">
    <property type="term" value="F:monooxygenase activity"/>
    <property type="evidence" value="ECO:0007669"/>
    <property type="project" value="UniProtKB-KW"/>
</dbReference>
<evidence type="ECO:0000256" key="12">
    <source>
        <dbReference type="PIRSR" id="PIRSR602401-1"/>
    </source>
</evidence>
<sequence>MILLGAVVLLPLLLVLTLWFYYYFHSERYLKNVPGPSALPIIGNIHQVGATEDALQTMVQFQKKYGRIFKMRTMFDVPSIVTSDPKLIEEILKSYQLLHKGVAYDFMHSWLGTGLLTSADEKWKKHRRMLTPAFHFKILEGFIDSFNQMGEILLKNLEREVGKPSFNVYPYIALYTLDVICSSSMGTNINAQEDSNTEYVHNVNEICRIISERSLSLLKSIPFLYTFTSDYKAERQVLEKLHQFTDSVIANRKKELLESNTDQDDEDSDFGIKKRLSFLDAMLKFKEDGKGISDEEIREEVDTFMFEGYDTTSSGITSILYCLSIYPEVQESVVEELNSILDSESSEVNYQQLQEMKYLEVVIKECIRLYPPVPLIARRFGQDTEIGGYRFPKGADITLNLYSLQRDPTYFPDPEKFDPGRFTSEIHSTRPVHSYIPFSAGPRNCIGQKFAMLEMKAIISKILMKFNVLRSIPEHNPSFGGVVVLKCPNGVNIRLEKRKM</sequence>
<dbReference type="PANTHER" id="PTHR24291">
    <property type="entry name" value="CYTOCHROME P450 FAMILY 4"/>
    <property type="match status" value="1"/>
</dbReference>
<evidence type="ECO:0000256" key="9">
    <source>
        <dbReference type="ARBA" id="ARBA00023002"/>
    </source>
</evidence>
<dbReference type="GO" id="GO:0005789">
    <property type="term" value="C:endoplasmic reticulum membrane"/>
    <property type="evidence" value="ECO:0007669"/>
    <property type="project" value="UniProtKB-SubCell"/>
</dbReference>
<comment type="cofactor">
    <cofactor evidence="1 12">
        <name>heme</name>
        <dbReference type="ChEBI" id="CHEBI:30413"/>
    </cofactor>
</comment>
<keyword evidence="7" id="KW-0256">Endoplasmic reticulum</keyword>
<evidence type="ECO:0000256" key="8">
    <source>
        <dbReference type="ARBA" id="ARBA00022848"/>
    </source>
</evidence>
<dbReference type="PRINTS" id="PR00385">
    <property type="entry name" value="P450"/>
</dbReference>
<keyword evidence="6 12" id="KW-0479">Metal-binding</keyword>
<evidence type="ECO:0000256" key="1">
    <source>
        <dbReference type="ARBA" id="ARBA00001971"/>
    </source>
</evidence>
<dbReference type="Gene3D" id="1.10.630.10">
    <property type="entry name" value="Cytochrome P450"/>
    <property type="match status" value="1"/>
</dbReference>
<evidence type="ECO:0000256" key="2">
    <source>
        <dbReference type="ARBA" id="ARBA00004174"/>
    </source>
</evidence>
<accession>A0A1Y1L9H3</accession>
<dbReference type="InterPro" id="IPR002401">
    <property type="entry name" value="Cyt_P450_E_grp-I"/>
</dbReference>
<evidence type="ECO:0000313" key="14">
    <source>
        <dbReference type="EMBL" id="JAV69481.1"/>
    </source>
</evidence>